<protein>
    <submittedName>
        <fullName evidence="1">Uncharacterized protein</fullName>
    </submittedName>
</protein>
<gene>
    <name evidence="1" type="ORF">TCAL_15133</name>
</gene>
<keyword evidence="2" id="KW-1185">Reference proteome</keyword>
<evidence type="ECO:0000313" key="2">
    <source>
        <dbReference type="Proteomes" id="UP000318571"/>
    </source>
</evidence>
<reference evidence="1 2" key="1">
    <citation type="journal article" date="2018" name="Nat. Ecol. Evol.">
        <title>Genomic signatures of mitonuclear coevolution across populations of Tigriopus californicus.</title>
        <authorList>
            <person name="Barreto F.S."/>
            <person name="Watson E.T."/>
            <person name="Lima T.G."/>
            <person name="Willett C.S."/>
            <person name="Edmands S."/>
            <person name="Li W."/>
            <person name="Burton R.S."/>
        </authorList>
    </citation>
    <scope>NUCLEOTIDE SEQUENCE [LARGE SCALE GENOMIC DNA]</scope>
    <source>
        <strain evidence="1 2">San Diego</strain>
    </source>
</reference>
<evidence type="ECO:0000313" key="1">
    <source>
        <dbReference type="EMBL" id="TRY69411.1"/>
    </source>
</evidence>
<dbReference type="AlphaFoldDB" id="A0A553NVE7"/>
<dbReference type="Proteomes" id="UP000318571">
    <property type="component" value="Chromosome 1"/>
</dbReference>
<proteinExistence type="predicted"/>
<dbReference type="EMBL" id="VCGU01000010">
    <property type="protein sequence ID" value="TRY69411.1"/>
    <property type="molecule type" value="Genomic_DNA"/>
</dbReference>
<comment type="caution">
    <text evidence="1">The sequence shown here is derived from an EMBL/GenBank/DDBJ whole genome shotgun (WGS) entry which is preliminary data.</text>
</comment>
<accession>A0A553NVE7</accession>
<sequence>MIVPQTHNQDHTAFQGLTHGLKTTLLLMIVHITKEILDIGAEIVGDGVIVGHTIEVDLGVFDHLSVLNVLPADFHQISVVRAIIGDELGDHSHRLGAVHLEAGSLAEEGGVAHAVRGKVTTVLVAHAVVSVTRVVVSAILALTSGGLIHITSVGGVGLALAVGFPQVHLHTTGSKVTESGVLVIVGGHPILHIGLAVDPLHVMGTLGITITGSKLSSSLVGGVLAQTAVLLHLHKVEGTIQTAIQLGGIHVEGSGWNGERSRFALRDILEQILIQTPVNAIIIDHHHHNGQFIANDGFHLHATEAKGGIAFNADHPGKWLVIATIESRSDRKTQSHAHGSERAGIEAMPWQMVLQEGSANIHSIGAFRDDGGILGQKGLYFLEYGVII</sequence>
<organism evidence="1 2">
    <name type="scientific">Tigriopus californicus</name>
    <name type="common">Marine copepod</name>
    <dbReference type="NCBI Taxonomy" id="6832"/>
    <lineage>
        <taxon>Eukaryota</taxon>
        <taxon>Metazoa</taxon>
        <taxon>Ecdysozoa</taxon>
        <taxon>Arthropoda</taxon>
        <taxon>Crustacea</taxon>
        <taxon>Multicrustacea</taxon>
        <taxon>Hexanauplia</taxon>
        <taxon>Copepoda</taxon>
        <taxon>Harpacticoida</taxon>
        <taxon>Harpacticidae</taxon>
        <taxon>Tigriopus</taxon>
    </lineage>
</organism>
<name>A0A553NVE7_TIGCA</name>